<dbReference type="EMBL" id="JBFOLJ010000002">
    <property type="protein sequence ID" value="KAL2551284.1"/>
    <property type="molecule type" value="Genomic_DNA"/>
</dbReference>
<gene>
    <name evidence="9" type="ORF">Fot_04903</name>
</gene>
<sequence>MATATLSPVDAEKLSNLQSSVSSLDQISENEKSGFINLVARYLSGEAQHIEWSKIQTPTDEVVVPYDTLAHVPEDAAETKKLLDKLVVLKLNGGLGYTMGCTGPKSVIEVRNGLTFLDLIVIQIETLNAKYGCNVPLLLMNSFNTHDDTSKIVKKYAKSNIEIHTIKQLTTSGVFLRKVKYPRMVVEDLILLPCKGNTGKDGWYPPGHGDLFPSLMNSGKLDALLSEGKEYVFVANSDNLGAVVDLKILNHLINNKNEYCMEVTPKTLADVKGGTLISYEGKVQLLEIAQVPDQHVNEFKSIEKFKIFNTNNLWVNLKAIKRLRGNRCTEDGDYPESQRYHLSLLIKVDGVKVLQLETDAGAAIRFFNHAIGINVPRSRFLPVKATSDLLLVKSDLYTLSDGVLLRNPARANPANPSIELGPEFKKVANFLSRFKSIPSIIELDSLKVTGDVWFGAGLTLKGKVEVAASPGVMMEYGIPWCDDGIWNSLGEFL</sequence>
<dbReference type="InterPro" id="IPR002618">
    <property type="entry name" value="UDPGP_fam"/>
</dbReference>
<feature type="binding site" evidence="8">
    <location>
        <position position="384"/>
    </location>
    <ligand>
        <name>UTP</name>
        <dbReference type="ChEBI" id="CHEBI:46398"/>
    </ligand>
</feature>
<proteinExistence type="inferred from homology"/>
<evidence type="ECO:0000313" key="9">
    <source>
        <dbReference type="EMBL" id="KAL2551284.1"/>
    </source>
</evidence>
<evidence type="ECO:0000256" key="2">
    <source>
        <dbReference type="ARBA" id="ARBA00012415"/>
    </source>
</evidence>
<dbReference type="CDD" id="cd00897">
    <property type="entry name" value="UGPase_euk"/>
    <property type="match status" value="1"/>
</dbReference>
<dbReference type="PANTHER" id="PTHR43511">
    <property type="match status" value="1"/>
</dbReference>
<evidence type="ECO:0000256" key="3">
    <source>
        <dbReference type="ARBA" id="ARBA00022679"/>
    </source>
</evidence>
<dbReference type="SUPFAM" id="SSF53448">
    <property type="entry name" value="Nucleotide-diphospho-sugar transferases"/>
    <property type="match status" value="1"/>
</dbReference>
<dbReference type="Gene3D" id="3.90.550.10">
    <property type="entry name" value="Spore Coat Polysaccharide Biosynthesis Protein SpsA, Chain A"/>
    <property type="match status" value="1"/>
</dbReference>
<dbReference type="Proteomes" id="UP001604277">
    <property type="component" value="Unassembled WGS sequence"/>
</dbReference>
<feature type="binding site" evidence="8">
    <location>
        <position position="207"/>
    </location>
    <ligand>
        <name>UTP</name>
        <dbReference type="ChEBI" id="CHEBI:46398"/>
    </ligand>
</feature>
<accession>A0ABD1WNN5</accession>
<keyword evidence="10" id="KW-1185">Reference proteome</keyword>
<comment type="similarity">
    <text evidence="1 6">Belongs to the UDPGP type 1 family.</text>
</comment>
<comment type="catalytic activity">
    <reaction evidence="5 6">
        <text>alpha-D-glucose 1-phosphate + UTP + H(+) = UDP-alpha-D-glucose + diphosphate</text>
        <dbReference type="Rhea" id="RHEA:19889"/>
        <dbReference type="ChEBI" id="CHEBI:15378"/>
        <dbReference type="ChEBI" id="CHEBI:33019"/>
        <dbReference type="ChEBI" id="CHEBI:46398"/>
        <dbReference type="ChEBI" id="CHEBI:58601"/>
        <dbReference type="ChEBI" id="CHEBI:58885"/>
        <dbReference type="EC" id="2.7.7.9"/>
    </reaction>
</comment>
<dbReference type="FunFam" id="3.90.550.10:FF:000002">
    <property type="entry name" value="UTP--glucose-1-phosphate uridylyltransferase"/>
    <property type="match status" value="1"/>
</dbReference>
<dbReference type="AlphaFoldDB" id="A0ABD1WNN5"/>
<name>A0ABD1WNN5_9LAMI</name>
<feature type="binding site" evidence="8">
    <location>
        <position position="238"/>
    </location>
    <ligand>
        <name>UTP</name>
        <dbReference type="ChEBI" id="CHEBI:46398"/>
    </ligand>
</feature>
<evidence type="ECO:0000256" key="5">
    <source>
        <dbReference type="ARBA" id="ARBA00048128"/>
    </source>
</evidence>
<feature type="binding site" evidence="7">
    <location>
        <position position="208"/>
    </location>
    <ligand>
        <name>substrate</name>
    </ligand>
</feature>
<keyword evidence="3 6" id="KW-0808">Transferase</keyword>
<dbReference type="InterPro" id="IPR029044">
    <property type="entry name" value="Nucleotide-diphossugar_trans"/>
</dbReference>
<feature type="binding site" evidence="8">
    <location>
        <position position="105"/>
    </location>
    <ligand>
        <name>UTP</name>
        <dbReference type="ChEBI" id="CHEBI:46398"/>
    </ligand>
</feature>
<dbReference type="PIRSF" id="PIRSF000806">
    <property type="entry name" value="UDPGP"/>
    <property type="match status" value="1"/>
</dbReference>
<comment type="caution">
    <text evidence="9">The sequence shown here is derived from an EMBL/GenBank/DDBJ whole genome shotgun (WGS) entry which is preliminary data.</text>
</comment>
<dbReference type="Gene3D" id="2.160.10.10">
    <property type="entry name" value="Hexapeptide repeat proteins"/>
    <property type="match status" value="1"/>
</dbReference>
<dbReference type="Pfam" id="PF01704">
    <property type="entry name" value="UDPGP"/>
    <property type="match status" value="1"/>
</dbReference>
<protein>
    <recommendedName>
        <fullName evidence="2 6">UTP--glucose-1-phosphate uridylyltransferase</fullName>
        <ecNumber evidence="2 6">2.7.7.9</ecNumber>
    </recommendedName>
</protein>
<evidence type="ECO:0000256" key="6">
    <source>
        <dbReference type="PIRNR" id="PIRNR000806"/>
    </source>
</evidence>
<evidence type="ECO:0000256" key="7">
    <source>
        <dbReference type="PIRSR" id="PIRSR000806-1"/>
    </source>
</evidence>
<reference evidence="10" key="1">
    <citation type="submission" date="2024-07" db="EMBL/GenBank/DDBJ databases">
        <title>Two chromosome-level genome assemblies of Korean endemic species Abeliophyllum distichum and Forsythia ovata (Oleaceae).</title>
        <authorList>
            <person name="Jang H."/>
        </authorList>
    </citation>
    <scope>NUCLEOTIDE SEQUENCE [LARGE SCALE GENOMIC DNA]</scope>
</reference>
<keyword evidence="4 6" id="KW-0548">Nucleotidyltransferase</keyword>
<dbReference type="GO" id="GO:0006011">
    <property type="term" value="P:UDP-alpha-D-glucose metabolic process"/>
    <property type="evidence" value="ECO:0007669"/>
    <property type="project" value="UniProtKB-UniRule"/>
</dbReference>
<feature type="binding site" evidence="8">
    <location>
        <position position="168"/>
    </location>
    <ligand>
        <name>UTP</name>
        <dbReference type="ChEBI" id="CHEBI:46398"/>
    </ligand>
</feature>
<dbReference type="FunFam" id="2.160.10.10:FF:000001">
    <property type="entry name" value="UTP--glucose-1-phosphate uridylyltransferase"/>
    <property type="match status" value="1"/>
</dbReference>
<dbReference type="GO" id="GO:0003983">
    <property type="term" value="F:UTP:glucose-1-phosphate uridylyltransferase activity"/>
    <property type="evidence" value="ECO:0007669"/>
    <property type="project" value="UniProtKB-EC"/>
</dbReference>
<dbReference type="InterPro" id="IPR016267">
    <property type="entry name" value="UDPGP_trans"/>
</dbReference>
<evidence type="ECO:0000256" key="8">
    <source>
        <dbReference type="PIRSR" id="PIRSR000806-2"/>
    </source>
</evidence>
<evidence type="ECO:0000256" key="4">
    <source>
        <dbReference type="ARBA" id="ARBA00022695"/>
    </source>
</evidence>
<dbReference type="EC" id="2.7.7.9" evidence="2 6"/>
<evidence type="ECO:0000313" key="10">
    <source>
        <dbReference type="Proteomes" id="UP001604277"/>
    </source>
</evidence>
<evidence type="ECO:0000256" key="1">
    <source>
        <dbReference type="ARBA" id="ARBA00010401"/>
    </source>
</evidence>
<organism evidence="9 10">
    <name type="scientific">Forsythia ovata</name>
    <dbReference type="NCBI Taxonomy" id="205694"/>
    <lineage>
        <taxon>Eukaryota</taxon>
        <taxon>Viridiplantae</taxon>
        <taxon>Streptophyta</taxon>
        <taxon>Embryophyta</taxon>
        <taxon>Tracheophyta</taxon>
        <taxon>Spermatophyta</taxon>
        <taxon>Magnoliopsida</taxon>
        <taxon>eudicotyledons</taxon>
        <taxon>Gunneridae</taxon>
        <taxon>Pentapetalae</taxon>
        <taxon>asterids</taxon>
        <taxon>lamiids</taxon>
        <taxon>Lamiales</taxon>
        <taxon>Oleaceae</taxon>
        <taxon>Forsythieae</taxon>
        <taxon>Forsythia</taxon>
    </lineage>
</organism>